<proteinExistence type="predicted"/>
<protein>
    <submittedName>
        <fullName evidence="1">Uncharacterized protein</fullName>
    </submittedName>
</protein>
<name>A0A5N6QXG9_9ROSI</name>
<dbReference type="Proteomes" id="UP000327013">
    <property type="component" value="Chromosome 3"/>
</dbReference>
<keyword evidence="2" id="KW-1185">Reference proteome</keyword>
<dbReference type="OrthoDB" id="1074at2759"/>
<sequence>MSQPGLGLTPTATTAPVLNGLNFDLLDNSKAKQFYLPNSSSPAPLFPIVTLDLTTSPFSSSTLFNRLPSSFASNPRFPSRSLSFSSSESNILPTTWGTGGYPSYSAVPYNKTHTGSINLGKQSQEHFYQSYLEKTHQASSQQSLTESLTKAIATDPNFRSAIAATISSIVGGGAAHDNQGVGEPIQAVSPDPLTQKGKVCASSFFNRFAPSNSHTAGLMLLQPPLPLSISKSSSTSTSAIRDQMN</sequence>
<evidence type="ECO:0000313" key="2">
    <source>
        <dbReference type="Proteomes" id="UP000327013"/>
    </source>
</evidence>
<evidence type="ECO:0000313" key="1">
    <source>
        <dbReference type="EMBL" id="KAE8021650.1"/>
    </source>
</evidence>
<dbReference type="EMBL" id="CM017323">
    <property type="protein sequence ID" value="KAE8021650.1"/>
    <property type="molecule type" value="Genomic_DNA"/>
</dbReference>
<dbReference type="AlphaFoldDB" id="A0A5N6QXG9"/>
<accession>A0A5N6QXG9</accession>
<gene>
    <name evidence="1" type="ORF">FH972_007524</name>
</gene>
<reference evidence="1 2" key="1">
    <citation type="submission" date="2019-06" db="EMBL/GenBank/DDBJ databases">
        <title>A chromosomal-level reference genome of Carpinus fangiana (Coryloideae, Betulaceae).</title>
        <authorList>
            <person name="Yang X."/>
            <person name="Wang Z."/>
            <person name="Zhang L."/>
            <person name="Hao G."/>
            <person name="Liu J."/>
            <person name="Yang Y."/>
        </authorList>
    </citation>
    <scope>NUCLEOTIDE SEQUENCE [LARGE SCALE GENOMIC DNA]</scope>
    <source>
        <strain evidence="1">Cfa_2016G</strain>
        <tissue evidence="1">Leaf</tissue>
    </source>
</reference>
<organism evidence="1 2">
    <name type="scientific">Carpinus fangiana</name>
    <dbReference type="NCBI Taxonomy" id="176857"/>
    <lineage>
        <taxon>Eukaryota</taxon>
        <taxon>Viridiplantae</taxon>
        <taxon>Streptophyta</taxon>
        <taxon>Embryophyta</taxon>
        <taxon>Tracheophyta</taxon>
        <taxon>Spermatophyta</taxon>
        <taxon>Magnoliopsida</taxon>
        <taxon>eudicotyledons</taxon>
        <taxon>Gunneridae</taxon>
        <taxon>Pentapetalae</taxon>
        <taxon>rosids</taxon>
        <taxon>fabids</taxon>
        <taxon>Fagales</taxon>
        <taxon>Betulaceae</taxon>
        <taxon>Carpinus</taxon>
    </lineage>
</organism>